<dbReference type="Pfam" id="PF13526">
    <property type="entry name" value="DUF4125"/>
    <property type="match status" value="1"/>
</dbReference>
<dbReference type="InterPro" id="IPR025191">
    <property type="entry name" value="DUF4125"/>
</dbReference>
<organism evidence="1 2">
    <name type="scientific">Pseudodesulfovibrio mercurii</name>
    <dbReference type="NCBI Taxonomy" id="641491"/>
    <lineage>
        <taxon>Bacteria</taxon>
        <taxon>Pseudomonadati</taxon>
        <taxon>Thermodesulfobacteriota</taxon>
        <taxon>Desulfovibrionia</taxon>
        <taxon>Desulfovibrionales</taxon>
        <taxon>Desulfovibrionaceae</taxon>
    </lineage>
</organism>
<evidence type="ECO:0000313" key="1">
    <source>
        <dbReference type="EMBL" id="EGB14785.1"/>
    </source>
</evidence>
<keyword evidence="2" id="KW-1185">Reference proteome</keyword>
<dbReference type="OrthoDB" id="5387164at2"/>
<evidence type="ECO:0008006" key="3">
    <source>
        <dbReference type="Google" id="ProtNLM"/>
    </source>
</evidence>
<sequence length="189" mass="21343">MVTRMDLLAEVVEWELGMFQRVHNRGGRADCQERPEAFRLMREITHAVLSDAFVESYAQDLRRGEAEGRNFMTEKYAVMEGQITPFNPDPRISDIARTESAWRDAVASDFPHVVAPDGGDAFRRYLFAELQTYSSATIAAYADCVAAARREDRNLAMERYELLMRKLDFGSLAQREAAIREAGNAGARG</sequence>
<protein>
    <recommendedName>
        <fullName evidence="3">DUF4125 family protein</fullName>
    </recommendedName>
</protein>
<evidence type="ECO:0000313" key="2">
    <source>
        <dbReference type="Proteomes" id="UP000007845"/>
    </source>
</evidence>
<dbReference type="HOGENOM" id="CLU_099036_1_0_7"/>
<accession>F0JEQ6</accession>
<name>F0JEQ6_9BACT</name>
<proteinExistence type="predicted"/>
<dbReference type="AlphaFoldDB" id="F0JEQ6"/>
<dbReference type="KEGG" id="ddn:DND132_1578"/>
<reference evidence="1 2" key="1">
    <citation type="journal article" date="2011" name="J. Bacteriol.">
        <title>Genome sequence of the mercury-methylating strain Desulfovibrio desulfuricans ND132.</title>
        <authorList>
            <person name="Brown S.D."/>
            <person name="Gilmour C.C."/>
            <person name="Kucken A.M."/>
            <person name="Wall J.D."/>
            <person name="Elias D.A."/>
            <person name="Brandt C.C."/>
            <person name="Podar M."/>
            <person name="Chertkov O."/>
            <person name="Held B."/>
            <person name="Bruce D.C."/>
            <person name="Detter J.C."/>
            <person name="Tapia R."/>
            <person name="Han C.S."/>
            <person name="Goodwin L.A."/>
            <person name="Cheng J.F."/>
            <person name="Pitluck S."/>
            <person name="Woyke T."/>
            <person name="Mikhailova N."/>
            <person name="Ivanova N.N."/>
            <person name="Han J."/>
            <person name="Lucas S."/>
            <person name="Lapidus A.L."/>
            <person name="Land M.L."/>
            <person name="Hauser L.J."/>
            <person name="Palumbo A.V."/>
        </authorList>
    </citation>
    <scope>NUCLEOTIDE SEQUENCE [LARGE SCALE GENOMIC DNA]</scope>
    <source>
        <strain evidence="1 2">ND132</strain>
    </source>
</reference>
<dbReference type="Proteomes" id="UP000007845">
    <property type="component" value="Chromosome"/>
</dbReference>
<dbReference type="EMBL" id="CP003220">
    <property type="protein sequence ID" value="EGB14785.1"/>
    <property type="molecule type" value="Genomic_DNA"/>
</dbReference>
<gene>
    <name evidence="1" type="ORF">DND132_1578</name>
</gene>
<dbReference type="eggNOG" id="ENOG5031HGC">
    <property type="taxonomic scope" value="Bacteria"/>
</dbReference>
<dbReference type="RefSeq" id="WP_014322213.1">
    <property type="nucleotide sequence ID" value="NC_016803.1"/>
</dbReference>
<dbReference type="STRING" id="641491.DND132_1578"/>